<evidence type="ECO:0000313" key="11">
    <source>
        <dbReference type="Proteomes" id="UP000749559"/>
    </source>
</evidence>
<evidence type="ECO:0000256" key="2">
    <source>
        <dbReference type="ARBA" id="ARBA00010348"/>
    </source>
</evidence>
<dbReference type="Proteomes" id="UP000749559">
    <property type="component" value="Unassembled WGS sequence"/>
</dbReference>
<evidence type="ECO:0000256" key="7">
    <source>
        <dbReference type="ARBA" id="ARBA00068928"/>
    </source>
</evidence>
<dbReference type="GO" id="GO:1990728">
    <property type="term" value="C:mitotic spindle assembly checkpoint MAD1-MAD2 complex"/>
    <property type="evidence" value="ECO:0007669"/>
    <property type="project" value="UniProtKB-ARBA"/>
</dbReference>
<evidence type="ECO:0000313" key="10">
    <source>
        <dbReference type="EMBL" id="CAH1794806.1"/>
    </source>
</evidence>
<dbReference type="GO" id="GO:0007094">
    <property type="term" value="P:mitotic spindle assembly checkpoint signaling"/>
    <property type="evidence" value="ECO:0007669"/>
    <property type="project" value="TreeGrafter"/>
</dbReference>
<dbReference type="FunFam" id="3.30.900.10:FF:000002">
    <property type="entry name" value="Mitotic spindle assembly checkpoint protein MAD2A"/>
    <property type="match status" value="1"/>
</dbReference>
<dbReference type="GO" id="GO:0000776">
    <property type="term" value="C:kinetochore"/>
    <property type="evidence" value="ECO:0007669"/>
    <property type="project" value="TreeGrafter"/>
</dbReference>
<dbReference type="GO" id="GO:0051301">
    <property type="term" value="P:cell division"/>
    <property type="evidence" value="ECO:0007669"/>
    <property type="project" value="UniProtKB-KW"/>
</dbReference>
<dbReference type="InterPro" id="IPR003511">
    <property type="entry name" value="HORMA_dom"/>
</dbReference>
<organism evidence="10 11">
    <name type="scientific">Owenia fusiformis</name>
    <name type="common">Polychaete worm</name>
    <dbReference type="NCBI Taxonomy" id="6347"/>
    <lineage>
        <taxon>Eukaryota</taxon>
        <taxon>Metazoa</taxon>
        <taxon>Spiralia</taxon>
        <taxon>Lophotrochozoa</taxon>
        <taxon>Annelida</taxon>
        <taxon>Polychaeta</taxon>
        <taxon>Sedentaria</taxon>
        <taxon>Canalipalpata</taxon>
        <taxon>Sabellida</taxon>
        <taxon>Oweniida</taxon>
        <taxon>Oweniidae</taxon>
        <taxon>Owenia</taxon>
    </lineage>
</organism>
<evidence type="ECO:0000256" key="6">
    <source>
        <dbReference type="ARBA" id="ARBA00023306"/>
    </source>
</evidence>
<keyword evidence="11" id="KW-1185">Reference proteome</keyword>
<dbReference type="SUPFAM" id="SSF56019">
    <property type="entry name" value="The spindle assembly checkpoint protein mad2"/>
    <property type="match status" value="1"/>
</dbReference>
<dbReference type="InterPro" id="IPR045091">
    <property type="entry name" value="Mad2-like"/>
</dbReference>
<dbReference type="OrthoDB" id="1806at2759"/>
<protein>
    <recommendedName>
        <fullName evidence="7">Mitotic spindle assembly checkpoint protein MAD2A</fullName>
    </recommendedName>
    <alternativeName>
        <fullName evidence="8">Mitotic arrest deficient 2-like protein 1</fullName>
    </alternativeName>
</protein>
<dbReference type="PROSITE" id="PS50815">
    <property type="entry name" value="HORMA"/>
    <property type="match status" value="1"/>
</dbReference>
<keyword evidence="5" id="KW-0539">Nucleus</keyword>
<feature type="domain" description="HORMA" evidence="9">
    <location>
        <begin position="14"/>
        <end position="197"/>
    </location>
</feature>
<evidence type="ECO:0000256" key="5">
    <source>
        <dbReference type="ARBA" id="ARBA00023242"/>
    </source>
</evidence>
<evidence type="ECO:0000256" key="1">
    <source>
        <dbReference type="ARBA" id="ARBA00004123"/>
    </source>
</evidence>
<evidence type="ECO:0000256" key="3">
    <source>
        <dbReference type="ARBA" id="ARBA00022618"/>
    </source>
</evidence>
<gene>
    <name evidence="10" type="ORF">OFUS_LOCUS19445</name>
</gene>
<accession>A0A8J1U9A8</accession>
<evidence type="ECO:0000259" key="9">
    <source>
        <dbReference type="PROSITE" id="PS50815"/>
    </source>
</evidence>
<dbReference type="EMBL" id="CAIIXF020000009">
    <property type="protein sequence ID" value="CAH1794806.1"/>
    <property type="molecule type" value="Genomic_DNA"/>
</dbReference>
<dbReference type="GO" id="GO:0005654">
    <property type="term" value="C:nucleoplasm"/>
    <property type="evidence" value="ECO:0007669"/>
    <property type="project" value="TreeGrafter"/>
</dbReference>
<reference evidence="10" key="1">
    <citation type="submission" date="2022-03" db="EMBL/GenBank/DDBJ databases">
        <authorList>
            <person name="Martin C."/>
        </authorList>
    </citation>
    <scope>NUCLEOTIDE SEQUENCE</scope>
</reference>
<comment type="subcellular location">
    <subcellularLocation>
        <location evidence="1">Nucleus</location>
    </subcellularLocation>
</comment>
<sequence>MAASTCQKNAITLKGSTETVSEFFMYGINSILYQRGIYPPETFTRVQKYGLTVLMSTDEKLKVYLQQVLKQVKDWLLDTTLQKLVIVIKSLDTNEVMERWQFNVECDKTVKTDSKPREKSEKEIQKEIMGVIRQITASVTFLPLLETACVFDILAYTDKDQDVPETWGEAGPHFIANSQEVRLRSFTTTIHKVDAMVAYRNDD</sequence>
<dbReference type="PANTHER" id="PTHR11842:SF11">
    <property type="entry name" value="MITOTIC SPINDLE ASSEMBLY CHECKPOINT PROTEIN MAD2A"/>
    <property type="match status" value="1"/>
</dbReference>
<comment type="similarity">
    <text evidence="2">Belongs to the MAD2 family.</text>
</comment>
<evidence type="ECO:0000256" key="8">
    <source>
        <dbReference type="ARBA" id="ARBA00076594"/>
    </source>
</evidence>
<evidence type="ECO:0000256" key="4">
    <source>
        <dbReference type="ARBA" id="ARBA00022776"/>
    </source>
</evidence>
<name>A0A8J1U9A8_OWEFU</name>
<dbReference type="Pfam" id="PF02301">
    <property type="entry name" value="HORMA"/>
    <property type="match status" value="1"/>
</dbReference>
<keyword evidence="6" id="KW-0131">Cell cycle</keyword>
<dbReference type="Gene3D" id="3.30.900.10">
    <property type="entry name" value="HORMA domain"/>
    <property type="match status" value="1"/>
</dbReference>
<keyword evidence="4" id="KW-0498">Mitosis</keyword>
<dbReference type="AlphaFoldDB" id="A0A8J1U9A8"/>
<dbReference type="InterPro" id="IPR036570">
    <property type="entry name" value="HORMA_dom_sf"/>
</dbReference>
<keyword evidence="3" id="KW-0132">Cell division</keyword>
<proteinExistence type="inferred from homology"/>
<dbReference type="PANTHER" id="PTHR11842">
    <property type="entry name" value="MITOTIC SPINDLE ASSEMBLY CHECKPOINT PROTEIN MAD2"/>
    <property type="match status" value="1"/>
</dbReference>
<comment type="caution">
    <text evidence="10">The sequence shown here is derived from an EMBL/GenBank/DDBJ whole genome shotgun (WGS) entry which is preliminary data.</text>
</comment>